<name>A0A9P0F7U5_BEMTA</name>
<keyword evidence="11" id="KW-1185">Reference proteome</keyword>
<keyword evidence="6" id="KW-0325">Glycoprotein</keyword>
<dbReference type="GO" id="GO:0016020">
    <property type="term" value="C:membrane"/>
    <property type="evidence" value="ECO:0007669"/>
    <property type="project" value="UniProtKB-SubCell"/>
</dbReference>
<dbReference type="PANTHER" id="PTHR23294">
    <property type="entry name" value="ET TRANSLATION PRODUCT-RELATED"/>
    <property type="match status" value="1"/>
</dbReference>
<evidence type="ECO:0000256" key="5">
    <source>
        <dbReference type="ARBA" id="ARBA00023136"/>
    </source>
</evidence>
<evidence type="ECO:0000256" key="7">
    <source>
        <dbReference type="ARBA" id="ARBA00040302"/>
    </source>
</evidence>
<dbReference type="EMBL" id="OU963868">
    <property type="protein sequence ID" value="CAH0393333.1"/>
    <property type="molecule type" value="Genomic_DNA"/>
</dbReference>
<evidence type="ECO:0000256" key="9">
    <source>
        <dbReference type="SAM" id="Phobius"/>
    </source>
</evidence>
<feature type="transmembrane region" description="Helical" evidence="9">
    <location>
        <begin position="221"/>
        <end position="242"/>
    </location>
</feature>
<gene>
    <name evidence="10" type="ORF">BEMITA_LOCUS11750</name>
</gene>
<protein>
    <recommendedName>
        <fullName evidence="7">UNC93-like protein MFSD11</fullName>
    </recommendedName>
    <alternativeName>
        <fullName evidence="8">Major facilitator superfamily domain-containing protein 11</fullName>
    </alternativeName>
</protein>
<feature type="transmembrane region" description="Helical" evidence="9">
    <location>
        <begin position="171"/>
        <end position="190"/>
    </location>
</feature>
<accession>A0A9P0F7U5</accession>
<feature type="transmembrane region" description="Helical" evidence="9">
    <location>
        <begin position="289"/>
        <end position="311"/>
    </location>
</feature>
<comment type="similarity">
    <text evidence="2">Belongs to the unc-93 family.</text>
</comment>
<feature type="transmembrane region" description="Helical" evidence="9">
    <location>
        <begin position="76"/>
        <end position="94"/>
    </location>
</feature>
<evidence type="ECO:0000313" key="11">
    <source>
        <dbReference type="Proteomes" id="UP001152759"/>
    </source>
</evidence>
<feature type="transmembrane region" description="Helical" evidence="9">
    <location>
        <begin position="50"/>
        <end position="69"/>
    </location>
</feature>
<dbReference type="SUPFAM" id="SSF103473">
    <property type="entry name" value="MFS general substrate transporter"/>
    <property type="match status" value="1"/>
</dbReference>
<dbReference type="Gene3D" id="1.20.1250.20">
    <property type="entry name" value="MFS general substrate transporter like domains"/>
    <property type="match status" value="1"/>
</dbReference>
<reference evidence="10" key="1">
    <citation type="submission" date="2021-12" db="EMBL/GenBank/DDBJ databases">
        <authorList>
            <person name="King R."/>
        </authorList>
    </citation>
    <scope>NUCLEOTIDE SEQUENCE</scope>
</reference>
<evidence type="ECO:0000256" key="2">
    <source>
        <dbReference type="ARBA" id="ARBA00009172"/>
    </source>
</evidence>
<organism evidence="10 11">
    <name type="scientific">Bemisia tabaci</name>
    <name type="common">Sweetpotato whitefly</name>
    <name type="synonym">Aleurodes tabaci</name>
    <dbReference type="NCBI Taxonomy" id="7038"/>
    <lineage>
        <taxon>Eukaryota</taxon>
        <taxon>Metazoa</taxon>
        <taxon>Ecdysozoa</taxon>
        <taxon>Arthropoda</taxon>
        <taxon>Hexapoda</taxon>
        <taxon>Insecta</taxon>
        <taxon>Pterygota</taxon>
        <taxon>Neoptera</taxon>
        <taxon>Paraneoptera</taxon>
        <taxon>Hemiptera</taxon>
        <taxon>Sternorrhyncha</taxon>
        <taxon>Aleyrodoidea</taxon>
        <taxon>Aleyrodidae</taxon>
        <taxon>Aleyrodinae</taxon>
        <taxon>Bemisia</taxon>
    </lineage>
</organism>
<keyword evidence="3 9" id="KW-0812">Transmembrane</keyword>
<evidence type="ECO:0000256" key="1">
    <source>
        <dbReference type="ARBA" id="ARBA00004141"/>
    </source>
</evidence>
<dbReference type="InterPro" id="IPR051617">
    <property type="entry name" value="UNC-93-like_regulator"/>
</dbReference>
<dbReference type="AlphaFoldDB" id="A0A9P0F7U5"/>
<evidence type="ECO:0000256" key="6">
    <source>
        <dbReference type="ARBA" id="ARBA00023180"/>
    </source>
</evidence>
<keyword evidence="5 9" id="KW-0472">Membrane</keyword>
<dbReference type="InterPro" id="IPR036259">
    <property type="entry name" value="MFS_trans_sf"/>
</dbReference>
<sequence>MISQTFNVCAVGICQLILFSGYQALSDLQKTLLVSAHDDNPNFNVDGYTLSGVLYTSFAISACLVPSVISYIGARLTMFFGAACYVATPVAILLENTWLLYASGAFNGIGAGLIWTAASNYLVLNSTELTLARNMALFWFFYQCGQFPGNLFTYFAFRHSTVKVDEATRRLVLYVLTGMMATGAFAYLLLREVPKSEKEPDADTPLQALKKTWSIALSKKTAVLLLAYGYCGLHLAFIFGIYGSSIGFTLQIGEGVKRLVPLAAILIGCGEVSGGILGQIFGNVNVYRINLFFVFAVIINCIFYLVVFLSLPSDANFGNTFQKSIIEPQPWVLLLASYFFGVGDSFLNVQLYTLVGSLHPRDSAPAFSVFKILRTVFTASSYYYSSYLPLSTQLLILAIIGISGMITFNIINVTHERKKAADKC</sequence>
<feature type="transmembrane region" description="Helical" evidence="9">
    <location>
        <begin position="262"/>
        <end position="282"/>
    </location>
</feature>
<keyword evidence="4 9" id="KW-1133">Transmembrane helix</keyword>
<comment type="subcellular location">
    <subcellularLocation>
        <location evidence="1">Membrane</location>
        <topology evidence="1">Multi-pass membrane protein</topology>
    </subcellularLocation>
</comment>
<evidence type="ECO:0000256" key="4">
    <source>
        <dbReference type="ARBA" id="ARBA00022989"/>
    </source>
</evidence>
<dbReference type="Pfam" id="PF05978">
    <property type="entry name" value="UNC-93"/>
    <property type="match status" value="1"/>
</dbReference>
<feature type="transmembrane region" description="Helical" evidence="9">
    <location>
        <begin position="100"/>
        <end position="124"/>
    </location>
</feature>
<dbReference type="InterPro" id="IPR010291">
    <property type="entry name" value="Ion_channel_UNC-93"/>
</dbReference>
<feature type="transmembrane region" description="Helical" evidence="9">
    <location>
        <begin position="136"/>
        <end position="156"/>
    </location>
</feature>
<dbReference type="PANTHER" id="PTHR23294:SF0">
    <property type="entry name" value="UNC93-LIKE PROTEIN MFSD11"/>
    <property type="match status" value="1"/>
</dbReference>
<evidence type="ECO:0000256" key="8">
    <source>
        <dbReference type="ARBA" id="ARBA00041910"/>
    </source>
</evidence>
<evidence type="ECO:0000256" key="3">
    <source>
        <dbReference type="ARBA" id="ARBA00022692"/>
    </source>
</evidence>
<evidence type="ECO:0000313" key="10">
    <source>
        <dbReference type="EMBL" id="CAH0393333.1"/>
    </source>
</evidence>
<feature type="transmembrane region" description="Helical" evidence="9">
    <location>
        <begin position="390"/>
        <end position="411"/>
    </location>
</feature>
<proteinExistence type="inferred from homology"/>
<dbReference type="Proteomes" id="UP001152759">
    <property type="component" value="Chromosome 7"/>
</dbReference>